<keyword evidence="2" id="KW-1185">Reference proteome</keyword>
<dbReference type="AlphaFoldDB" id="A0A846N2L2"/>
<protein>
    <submittedName>
        <fullName evidence="1">Uncharacterized protein</fullName>
    </submittedName>
</protein>
<accession>A0A846N2L2</accession>
<dbReference type="EMBL" id="JAASRM010000001">
    <property type="protein sequence ID" value="NIK89749.1"/>
    <property type="molecule type" value="Genomic_DNA"/>
</dbReference>
<evidence type="ECO:0000313" key="1">
    <source>
        <dbReference type="EMBL" id="NIK89749.1"/>
    </source>
</evidence>
<proteinExistence type="predicted"/>
<sequence length="96" mass="10689">MSGNFSKCRSIDRQSDVKGTDYTSLIIGVEDLLRALGVMPWLMFLFLACPLPQMGMAQSSVALVQIVSLQKSLRAKMLIAARDIQAFQPFSHLNDR</sequence>
<name>A0A846N2L2_9PROT</name>
<evidence type="ECO:0000313" key="2">
    <source>
        <dbReference type="Proteomes" id="UP000570514"/>
    </source>
</evidence>
<comment type="caution">
    <text evidence="1">The sequence shown here is derived from an EMBL/GenBank/DDBJ whole genome shotgun (WGS) entry which is preliminary data.</text>
</comment>
<gene>
    <name evidence="1" type="ORF">FHS83_003067</name>
</gene>
<organism evidence="1 2">
    <name type="scientific">Rhizomicrobium palustre</name>
    <dbReference type="NCBI Taxonomy" id="189966"/>
    <lineage>
        <taxon>Bacteria</taxon>
        <taxon>Pseudomonadati</taxon>
        <taxon>Pseudomonadota</taxon>
        <taxon>Alphaproteobacteria</taxon>
        <taxon>Micropepsales</taxon>
        <taxon>Micropepsaceae</taxon>
        <taxon>Rhizomicrobium</taxon>
    </lineage>
</organism>
<dbReference type="Proteomes" id="UP000570514">
    <property type="component" value="Unassembled WGS sequence"/>
</dbReference>
<reference evidence="1 2" key="1">
    <citation type="submission" date="2020-03" db="EMBL/GenBank/DDBJ databases">
        <title>Genomic Encyclopedia of Type Strains, Phase IV (KMG-IV): sequencing the most valuable type-strain genomes for metagenomic binning, comparative biology and taxonomic classification.</title>
        <authorList>
            <person name="Goeker M."/>
        </authorList>
    </citation>
    <scope>NUCLEOTIDE SEQUENCE [LARGE SCALE GENOMIC DNA]</scope>
    <source>
        <strain evidence="1 2">DSM 19867</strain>
    </source>
</reference>
<dbReference type="RefSeq" id="WP_167083810.1">
    <property type="nucleotide sequence ID" value="NZ_BAAADC010000001.1"/>
</dbReference>